<dbReference type="Proteomes" id="UP000217918">
    <property type="component" value="Unassembled WGS sequence"/>
</dbReference>
<dbReference type="AlphaFoldDB" id="A0A2A3TZ82"/>
<evidence type="ECO:0000313" key="1">
    <source>
        <dbReference type="EMBL" id="PBQ24424.1"/>
    </source>
</evidence>
<proteinExistence type="predicted"/>
<dbReference type="GO" id="GO:0016787">
    <property type="term" value="F:hydrolase activity"/>
    <property type="evidence" value="ECO:0007669"/>
    <property type="project" value="UniProtKB-KW"/>
</dbReference>
<organism evidence="1 2">
    <name type="scientific">Levilactobacillus brevis</name>
    <name type="common">Lactobacillus brevis</name>
    <dbReference type="NCBI Taxonomy" id="1580"/>
    <lineage>
        <taxon>Bacteria</taxon>
        <taxon>Bacillati</taxon>
        <taxon>Bacillota</taxon>
        <taxon>Bacilli</taxon>
        <taxon>Lactobacillales</taxon>
        <taxon>Lactobacillaceae</taxon>
        <taxon>Levilactobacillus</taxon>
    </lineage>
</organism>
<dbReference type="Pfam" id="PF06028">
    <property type="entry name" value="DUF915"/>
    <property type="match status" value="2"/>
</dbReference>
<reference evidence="1 2" key="1">
    <citation type="submission" date="2017-09" db="EMBL/GenBank/DDBJ databases">
        <title>Genome sequence of Lactobacillus brevis D7.</title>
        <authorList>
            <person name="Kwon M.-S."/>
            <person name="Lim S.K."/>
            <person name="Choi H.-J."/>
        </authorList>
    </citation>
    <scope>NUCLEOTIDE SEQUENCE [LARGE SCALE GENOMIC DNA]</scope>
    <source>
        <strain evidence="1 2">D7</strain>
    </source>
</reference>
<accession>A0A2A3TZ82</accession>
<dbReference type="EMBL" id="NVYO01000001">
    <property type="protein sequence ID" value="PBQ24424.1"/>
    <property type="molecule type" value="Genomic_DNA"/>
</dbReference>
<protein>
    <submittedName>
        <fullName evidence="1">Alpha/beta hydrolase</fullName>
    </submittedName>
</protein>
<gene>
    <name evidence="1" type="ORF">CNR29_10535</name>
</gene>
<comment type="caution">
    <text evidence="1">The sequence shown here is derived from an EMBL/GenBank/DDBJ whole genome shotgun (WGS) entry which is preliminary data.</text>
</comment>
<evidence type="ECO:0000313" key="2">
    <source>
        <dbReference type="Proteomes" id="UP000217918"/>
    </source>
</evidence>
<dbReference type="InterPro" id="IPR029058">
    <property type="entry name" value="AB_hydrolase_fold"/>
</dbReference>
<dbReference type="SUPFAM" id="SSF53474">
    <property type="entry name" value="alpha/beta-Hydrolases"/>
    <property type="match status" value="1"/>
</dbReference>
<dbReference type="InterPro" id="IPR010315">
    <property type="entry name" value="DUF915_hydro-like"/>
</dbReference>
<dbReference type="Gene3D" id="3.40.50.1820">
    <property type="entry name" value="alpha/beta hydrolase"/>
    <property type="match status" value="2"/>
</dbReference>
<keyword evidence="1" id="KW-0378">Hydrolase</keyword>
<sequence>MFLSFSFTPFYSVLKEVFAMAHRRRLTVLLTTIVVLLGLCTWWNHRWSVLTHVRVPQTTTATIFLPGSSGGWLSLRSMVTSLNRPHLATFALTAHVSFAGRVSWQQRHAIRANNPLVPIIFKDNTHPQRQARQLLVVLNQLHRRYGINHINVVGHSSGGTIIYDYLNNRSQAPVTVRRIVTIGADFPERTPLRRVTPSCDWLNLAGTIGALDNDSEVPAATVTPLAHLVAQRGVHYHFRRYSGPVWNTQHSLLHENPALDALIIRALYPPN</sequence>
<name>A0A2A3TZ82_LEVBR</name>